<proteinExistence type="inferred from homology"/>
<accession>C8PE12</accession>
<dbReference type="OrthoDB" id="9805604at2"/>
<feature type="binding site" evidence="7">
    <location>
        <position position="8"/>
    </location>
    <ligand>
        <name>Mg(2+)</name>
        <dbReference type="ChEBI" id="CHEBI:18420"/>
    </ligand>
</feature>
<dbReference type="InterPro" id="IPR036412">
    <property type="entry name" value="HAD-like_sf"/>
</dbReference>
<protein>
    <submittedName>
        <fullName evidence="8">3-deoxy-D-manno-octulosonate 8-phosphate phosphatase, YrbI family</fullName>
        <ecNumber evidence="8">3.1.3.-</ecNumber>
    </submittedName>
</protein>
<dbReference type="PANTHER" id="PTHR21485">
    <property type="entry name" value="HAD SUPERFAMILY MEMBERS CMAS AND KDSC"/>
    <property type="match status" value="1"/>
</dbReference>
<dbReference type="FunFam" id="3.40.50.1000:FF:000029">
    <property type="entry name" value="3-deoxy-D-manno-octulosonate 8-phosphate phosphatase KdsC"/>
    <property type="match status" value="1"/>
</dbReference>
<dbReference type="SFLD" id="SFLDS00003">
    <property type="entry name" value="Haloacid_Dehalogenase"/>
    <property type="match status" value="1"/>
</dbReference>
<evidence type="ECO:0000256" key="5">
    <source>
        <dbReference type="ARBA" id="ARBA00022801"/>
    </source>
</evidence>
<evidence type="ECO:0000256" key="3">
    <source>
        <dbReference type="ARBA" id="ARBA00011881"/>
    </source>
</evidence>
<dbReference type="SFLD" id="SFLDG01138">
    <property type="entry name" value="C1.6.2:_Deoxy-d-mannose-octulo"/>
    <property type="match status" value="1"/>
</dbReference>
<dbReference type="NCBIfam" id="TIGR01662">
    <property type="entry name" value="HAD-SF-IIIA"/>
    <property type="match status" value="1"/>
</dbReference>
<evidence type="ECO:0000313" key="9">
    <source>
        <dbReference type="Proteomes" id="UP000005709"/>
    </source>
</evidence>
<comment type="similarity">
    <text evidence="2">Belongs to the KdsC family.</text>
</comment>
<dbReference type="GO" id="GO:0008781">
    <property type="term" value="F:N-acylneuraminate cytidylyltransferase activity"/>
    <property type="evidence" value="ECO:0007669"/>
    <property type="project" value="TreeGrafter"/>
</dbReference>
<feature type="binding site" evidence="7">
    <location>
        <position position="10"/>
    </location>
    <ligand>
        <name>substrate</name>
    </ligand>
</feature>
<dbReference type="STRING" id="824.CGRAC_1317"/>
<dbReference type="CDD" id="cd01630">
    <property type="entry name" value="HAD_KDO-like"/>
    <property type="match status" value="1"/>
</dbReference>
<keyword evidence="4 7" id="KW-0479">Metal-binding</keyword>
<dbReference type="InterPro" id="IPR050793">
    <property type="entry name" value="CMP-NeuNAc_synthase"/>
</dbReference>
<gene>
    <name evidence="8" type="primary">kdsC</name>
    <name evidence="8" type="ORF">CAMGR0001_2362</name>
</gene>
<dbReference type="PANTHER" id="PTHR21485:SF3">
    <property type="entry name" value="N-ACYLNEURAMINATE CYTIDYLYLTRANSFERASE"/>
    <property type="match status" value="1"/>
</dbReference>
<comment type="caution">
    <text evidence="8">The sequence shown here is derived from an EMBL/GenBank/DDBJ whole genome shotgun (WGS) entry which is preliminary data.</text>
</comment>
<dbReference type="Proteomes" id="UP000005709">
    <property type="component" value="Unassembled WGS sequence"/>
</dbReference>
<feature type="binding site" evidence="7">
    <location>
        <position position="101"/>
    </location>
    <ligand>
        <name>Mg(2+)</name>
        <dbReference type="ChEBI" id="CHEBI:18420"/>
    </ligand>
</feature>
<dbReference type="InterPro" id="IPR006549">
    <property type="entry name" value="HAD-SF_hydro_IIIA"/>
</dbReference>
<dbReference type="RefSeq" id="WP_005869115.1">
    <property type="nucleotide sequence ID" value="NZ_ACYG01000005.1"/>
</dbReference>
<keyword evidence="9" id="KW-1185">Reference proteome</keyword>
<dbReference type="eggNOG" id="COG1778">
    <property type="taxonomic scope" value="Bacteria"/>
</dbReference>
<dbReference type="AlphaFoldDB" id="C8PE12"/>
<evidence type="ECO:0000256" key="4">
    <source>
        <dbReference type="ARBA" id="ARBA00022723"/>
    </source>
</evidence>
<organism evidence="8 9">
    <name type="scientific">Campylobacter gracilis RM3268</name>
    <dbReference type="NCBI Taxonomy" id="553220"/>
    <lineage>
        <taxon>Bacteria</taxon>
        <taxon>Pseudomonadati</taxon>
        <taxon>Campylobacterota</taxon>
        <taxon>Epsilonproteobacteria</taxon>
        <taxon>Campylobacterales</taxon>
        <taxon>Campylobacteraceae</taxon>
        <taxon>Campylobacter</taxon>
    </lineage>
</organism>
<keyword evidence="5 8" id="KW-0378">Hydrolase</keyword>
<comment type="subunit">
    <text evidence="3">Homotetramer.</text>
</comment>
<dbReference type="NCBIfam" id="TIGR01670">
    <property type="entry name" value="KdsC-phosphatas"/>
    <property type="match status" value="1"/>
</dbReference>
<dbReference type="GO" id="GO:0046872">
    <property type="term" value="F:metal ion binding"/>
    <property type="evidence" value="ECO:0007669"/>
    <property type="project" value="UniProtKB-KW"/>
</dbReference>
<name>C8PE12_9BACT</name>
<dbReference type="SFLD" id="SFLDG01136">
    <property type="entry name" value="C1.6:_Phosphoserine_Phosphatas"/>
    <property type="match status" value="1"/>
</dbReference>
<dbReference type="GO" id="GO:0016788">
    <property type="term" value="F:hydrolase activity, acting on ester bonds"/>
    <property type="evidence" value="ECO:0007669"/>
    <property type="project" value="InterPro"/>
</dbReference>
<dbReference type="SUPFAM" id="SSF56784">
    <property type="entry name" value="HAD-like"/>
    <property type="match status" value="1"/>
</dbReference>
<dbReference type="EC" id="3.1.3.-" evidence="8"/>
<keyword evidence="6 7" id="KW-0460">Magnesium</keyword>
<dbReference type="InterPro" id="IPR023214">
    <property type="entry name" value="HAD_sf"/>
</dbReference>
<evidence type="ECO:0000256" key="6">
    <source>
        <dbReference type="ARBA" id="ARBA00022842"/>
    </source>
</evidence>
<evidence type="ECO:0000256" key="7">
    <source>
        <dbReference type="PIRSR" id="PIRSR006118-2"/>
    </source>
</evidence>
<dbReference type="InterPro" id="IPR010023">
    <property type="entry name" value="KdsC_fam"/>
</dbReference>
<comment type="cofactor">
    <cofactor evidence="1 7">
        <name>Mg(2+)</name>
        <dbReference type="ChEBI" id="CHEBI:18420"/>
    </cofactor>
</comment>
<evidence type="ECO:0000256" key="1">
    <source>
        <dbReference type="ARBA" id="ARBA00001946"/>
    </source>
</evidence>
<dbReference type="Gene3D" id="3.40.50.1000">
    <property type="entry name" value="HAD superfamily/HAD-like"/>
    <property type="match status" value="1"/>
</dbReference>
<evidence type="ECO:0000313" key="8">
    <source>
        <dbReference type="EMBL" id="EEV18885.1"/>
    </source>
</evidence>
<reference evidence="8 9" key="1">
    <citation type="submission" date="2009-07" db="EMBL/GenBank/DDBJ databases">
        <authorList>
            <person name="Madupu R."/>
            <person name="Sebastian Y."/>
            <person name="Durkin A.S."/>
            <person name="Torralba M."/>
            <person name="Methe B."/>
            <person name="Sutton G.G."/>
            <person name="Strausberg R.L."/>
            <person name="Nelson K.E."/>
        </authorList>
    </citation>
    <scope>NUCLEOTIDE SEQUENCE [LARGE SCALE GENOMIC DNA]</scope>
    <source>
        <strain evidence="8 9">RM3268</strain>
    </source>
</reference>
<evidence type="ECO:0000256" key="2">
    <source>
        <dbReference type="ARBA" id="ARBA00005893"/>
    </source>
</evidence>
<dbReference type="PIRSF" id="PIRSF006118">
    <property type="entry name" value="KDO8-P_Ptase"/>
    <property type="match status" value="1"/>
</dbReference>
<dbReference type="EMBL" id="ACYG01000005">
    <property type="protein sequence ID" value="EEV18885.1"/>
    <property type="molecule type" value="Genomic_DNA"/>
</dbReference>
<dbReference type="Pfam" id="PF00702">
    <property type="entry name" value="Hydrolase"/>
    <property type="match status" value="1"/>
</dbReference>
<sequence>MIKIIFLDVDGCLSDGGLYHSNGGEEMKKFNVKDGFGIQEWQRLGLKVAIITGKSSQIVANRARELKIDTLFQGEKDKLSRAEQILKNFNLSFDEAAAIGDDINDAKLLNAVAISFKPADALNSLKADVVLSKNGGCGAVREMIEMLVDKNGMREEWNSKWM</sequence>